<dbReference type="SUPFAM" id="SSF55729">
    <property type="entry name" value="Acyl-CoA N-acyltransferases (Nat)"/>
    <property type="match status" value="1"/>
</dbReference>
<evidence type="ECO:0000313" key="2">
    <source>
        <dbReference type="EMBL" id="SMG23768.1"/>
    </source>
</evidence>
<protein>
    <submittedName>
        <fullName evidence="2">Acetyltransferase (GNAT) family protein</fullName>
    </submittedName>
</protein>
<keyword evidence="2" id="KW-0808">Transferase</keyword>
<dbReference type="InterPro" id="IPR016181">
    <property type="entry name" value="Acyl_CoA_acyltransferase"/>
</dbReference>
<organism evidence="2 3">
    <name type="scientific">Sphingobacterium psychroaquaticum</name>
    <dbReference type="NCBI Taxonomy" id="561061"/>
    <lineage>
        <taxon>Bacteria</taxon>
        <taxon>Pseudomonadati</taxon>
        <taxon>Bacteroidota</taxon>
        <taxon>Sphingobacteriia</taxon>
        <taxon>Sphingobacteriales</taxon>
        <taxon>Sphingobacteriaceae</taxon>
        <taxon>Sphingobacterium</taxon>
    </lineage>
</organism>
<dbReference type="InterPro" id="IPR000182">
    <property type="entry name" value="GNAT_dom"/>
</dbReference>
<proteinExistence type="predicted"/>
<dbReference type="OrthoDB" id="1431064at2"/>
<dbReference type="RefSeq" id="WP_085472335.1">
    <property type="nucleotide sequence ID" value="NZ_FXAU01000002.1"/>
</dbReference>
<dbReference type="PANTHER" id="PTHR43305">
    <property type="entry name" value="FAMILY N-ACETYLTRANSFERASE, PUTATIVE (AFU_ORTHOLOGUE AFUA_2G01380)-RELATED"/>
    <property type="match status" value="1"/>
</dbReference>
<dbReference type="CDD" id="cd04301">
    <property type="entry name" value="NAT_SF"/>
    <property type="match status" value="1"/>
</dbReference>
<reference evidence="2 3" key="1">
    <citation type="submission" date="2017-04" db="EMBL/GenBank/DDBJ databases">
        <authorList>
            <person name="Afonso C.L."/>
            <person name="Miller P.J."/>
            <person name="Scott M.A."/>
            <person name="Spackman E."/>
            <person name="Goraichik I."/>
            <person name="Dimitrov K.M."/>
            <person name="Suarez D.L."/>
            <person name="Swayne D.E."/>
        </authorList>
    </citation>
    <scope>NUCLEOTIDE SEQUENCE [LARGE SCALE GENOMIC DNA]</scope>
    <source>
        <strain evidence="2 3">DSM 22418</strain>
    </source>
</reference>
<dbReference type="InterPro" id="IPR052777">
    <property type="entry name" value="Acetyltransferase_Enz"/>
</dbReference>
<dbReference type="Gene3D" id="3.40.630.30">
    <property type="match status" value="1"/>
</dbReference>
<name>A0A1X7J8E8_9SPHI</name>
<sequence length="168" mass="19261">MQEHKKLRESKEVRIVPYTPAYQSAFKRLNEEWISTYFEMEAADYKALDHPQAYILDQGGKILVALYKDQPVGVCALIKMTDPDYDYEMAKMAVSPTSQGKSIGWLLGQEIVKTAYELGAKKIFLESNTILKPAISLYYKLGFEKVAGHPTPYKRCNIQMELDLTKKR</sequence>
<dbReference type="Proteomes" id="UP000192980">
    <property type="component" value="Unassembled WGS sequence"/>
</dbReference>
<gene>
    <name evidence="2" type="ORF">SAMN05660862_1575</name>
</gene>
<dbReference type="AlphaFoldDB" id="A0A1X7J8E8"/>
<dbReference type="PROSITE" id="PS51186">
    <property type="entry name" value="GNAT"/>
    <property type="match status" value="1"/>
</dbReference>
<evidence type="ECO:0000313" key="3">
    <source>
        <dbReference type="Proteomes" id="UP000192980"/>
    </source>
</evidence>
<dbReference type="GO" id="GO:0016747">
    <property type="term" value="F:acyltransferase activity, transferring groups other than amino-acyl groups"/>
    <property type="evidence" value="ECO:0007669"/>
    <property type="project" value="InterPro"/>
</dbReference>
<dbReference type="PANTHER" id="PTHR43305:SF1">
    <property type="entry name" value="FAMILY N-ACETYLTRANSFERASE, PUTATIVE (AFU_ORTHOLOGUE AFUA_2G01380)-RELATED"/>
    <property type="match status" value="1"/>
</dbReference>
<keyword evidence="3" id="KW-1185">Reference proteome</keyword>
<dbReference type="EMBL" id="FXAU01000002">
    <property type="protein sequence ID" value="SMG23768.1"/>
    <property type="molecule type" value="Genomic_DNA"/>
</dbReference>
<evidence type="ECO:0000259" key="1">
    <source>
        <dbReference type="PROSITE" id="PS51186"/>
    </source>
</evidence>
<feature type="domain" description="N-acetyltransferase" evidence="1">
    <location>
        <begin position="24"/>
        <end position="165"/>
    </location>
</feature>
<dbReference type="Pfam" id="PF00583">
    <property type="entry name" value="Acetyltransf_1"/>
    <property type="match status" value="1"/>
</dbReference>
<dbReference type="STRING" id="561061.SAMN05660862_1575"/>
<accession>A0A1X7J8E8</accession>